<dbReference type="CDD" id="cd22641">
    <property type="entry name" value="C24-like"/>
    <property type="match status" value="1"/>
</dbReference>
<feature type="domain" description="Baseplate structural protein Gp10 C-terminal" evidence="1">
    <location>
        <begin position="174"/>
        <end position="259"/>
    </location>
</feature>
<reference evidence="3" key="1">
    <citation type="journal article" date="2019" name="Int. J. Syst. Evol. Microbiol.">
        <title>The Global Catalogue of Microorganisms (GCM) 10K type strain sequencing project: providing services to taxonomists for standard genome sequencing and annotation.</title>
        <authorList>
            <consortium name="The Broad Institute Genomics Platform"/>
            <consortium name="The Broad Institute Genome Sequencing Center for Infectious Disease"/>
            <person name="Wu L."/>
            <person name="Ma J."/>
        </authorList>
    </citation>
    <scope>NUCLEOTIDE SEQUENCE [LARGE SCALE GENOMIC DNA]</scope>
    <source>
        <strain evidence="3">CCUG 66188</strain>
    </source>
</reference>
<dbReference type="RefSeq" id="WP_379998197.1">
    <property type="nucleotide sequence ID" value="NZ_JBHSGN010000093.1"/>
</dbReference>
<keyword evidence="3" id="KW-1185">Reference proteome</keyword>
<comment type="caution">
    <text evidence="2">The sequence shown here is derived from an EMBL/GenBank/DDBJ whole genome shotgun (WGS) entry which is preliminary data.</text>
</comment>
<gene>
    <name evidence="2" type="ORF">ACFO6W_15940</name>
</gene>
<dbReference type="Proteomes" id="UP001596023">
    <property type="component" value="Unassembled WGS sequence"/>
</dbReference>
<organism evidence="2 3">
    <name type="scientific">Dysgonomonas termitidis</name>
    <dbReference type="NCBI Taxonomy" id="1516126"/>
    <lineage>
        <taxon>Bacteria</taxon>
        <taxon>Pseudomonadati</taxon>
        <taxon>Bacteroidota</taxon>
        <taxon>Bacteroidia</taxon>
        <taxon>Bacteroidales</taxon>
        <taxon>Dysgonomonadaceae</taxon>
        <taxon>Dysgonomonas</taxon>
    </lineage>
</organism>
<proteinExistence type="predicted"/>
<protein>
    <recommendedName>
        <fullName evidence="1">Baseplate structural protein Gp10 C-terminal domain-containing protein</fullName>
    </recommendedName>
</protein>
<evidence type="ECO:0000313" key="2">
    <source>
        <dbReference type="EMBL" id="MFC4675192.1"/>
    </source>
</evidence>
<sequence length="265" mass="28652">MNSVNFLGQSNFPLSSDTLDFMQEMIFLASKLAQLGGSDKYILSGCADDGLNVAPGYVAINGELLPFAGGAKQTTVYINEVRRDVDASGYHFPQVYKTRTVAFGLGNPQYNWADFNRVQTNTQLAQAIADLATTVDGLRGIPAGVIVMWSGNPGNVPPGWALCDGLLGRPNLMGKFIVGFSQTDDDYNAIGKTGGSKQVALTVDHIPSHSHGMRWNLKKSDNANDRDFQYFESTGANEFASTSAGGGQPHENRPPYYVLAYIIKL</sequence>
<dbReference type="SUPFAM" id="SSF88874">
    <property type="entry name" value="Receptor-binding domain of short tail fibre protein gp12"/>
    <property type="match status" value="1"/>
</dbReference>
<evidence type="ECO:0000259" key="1">
    <source>
        <dbReference type="Pfam" id="PF21939"/>
    </source>
</evidence>
<dbReference type="EMBL" id="JBHSGN010000093">
    <property type="protein sequence ID" value="MFC4675192.1"/>
    <property type="molecule type" value="Genomic_DNA"/>
</dbReference>
<accession>A0ABV9KY56</accession>
<dbReference type="InterPro" id="IPR053827">
    <property type="entry name" value="Gp10_C"/>
</dbReference>
<evidence type="ECO:0000313" key="3">
    <source>
        <dbReference type="Proteomes" id="UP001596023"/>
    </source>
</evidence>
<name>A0ABV9KY56_9BACT</name>
<dbReference type="Pfam" id="PF21939">
    <property type="entry name" value="Gp10_C"/>
    <property type="match status" value="1"/>
</dbReference>